<accession>A0ABP6VF58</accession>
<evidence type="ECO:0000313" key="2">
    <source>
        <dbReference type="Proteomes" id="UP001500795"/>
    </source>
</evidence>
<sequence length="183" mass="20916">MDHYLDIRVLPDPEFSQSDLLNAVFAKLHRQLGQKTQGKVGVSFPRFEKRLGDVLRLHGSRHDLEVLLTDNWLQGLKDYTQSTALQAVPELVQYRTVSRVQAKSAHNKRKRSIAKGWLSEAEAWQQIPEGQQKRLTLPFVQLRSLSNGNRLRVYIEHGPLLDKPSDGVFSAYGLSRTATIPWF</sequence>
<proteinExistence type="predicted"/>
<dbReference type="RefSeq" id="WP_344955360.1">
    <property type="nucleotide sequence ID" value="NZ_BAABCX010000001.1"/>
</dbReference>
<dbReference type="Pfam" id="PF09618">
    <property type="entry name" value="Cas_Csy4"/>
    <property type="match status" value="1"/>
</dbReference>
<keyword evidence="2" id="KW-1185">Reference proteome</keyword>
<organism evidence="1 2">
    <name type="scientific">Zobellella aerophila</name>
    <dbReference type="NCBI Taxonomy" id="870480"/>
    <lineage>
        <taxon>Bacteria</taxon>
        <taxon>Pseudomonadati</taxon>
        <taxon>Pseudomonadota</taxon>
        <taxon>Gammaproteobacteria</taxon>
        <taxon>Aeromonadales</taxon>
        <taxon>Aeromonadaceae</taxon>
        <taxon>Zobellella</taxon>
    </lineage>
</organism>
<name>A0ABP6VF58_9GAMM</name>
<gene>
    <name evidence="1" type="primary">cas6f</name>
    <name evidence="1" type="ORF">GCM10022394_09980</name>
</gene>
<evidence type="ECO:0000313" key="1">
    <source>
        <dbReference type="EMBL" id="GAA3532670.1"/>
    </source>
</evidence>
<dbReference type="EMBL" id="BAABCX010000001">
    <property type="protein sequence ID" value="GAA3532670.1"/>
    <property type="molecule type" value="Genomic_DNA"/>
</dbReference>
<reference evidence="2" key="1">
    <citation type="journal article" date="2019" name="Int. J. Syst. Evol. Microbiol.">
        <title>The Global Catalogue of Microorganisms (GCM) 10K type strain sequencing project: providing services to taxonomists for standard genome sequencing and annotation.</title>
        <authorList>
            <consortium name="The Broad Institute Genomics Platform"/>
            <consortium name="The Broad Institute Genome Sequencing Center for Infectious Disease"/>
            <person name="Wu L."/>
            <person name="Ma J."/>
        </authorList>
    </citation>
    <scope>NUCLEOTIDE SEQUENCE [LARGE SCALE GENOMIC DNA]</scope>
    <source>
        <strain evidence="2">JCM 17110</strain>
    </source>
</reference>
<dbReference type="NCBIfam" id="TIGR02563">
    <property type="entry name" value="cas_Csy4"/>
    <property type="match status" value="1"/>
</dbReference>
<dbReference type="InterPro" id="IPR013396">
    <property type="entry name" value="CRISPR-assoc_prot_Csy4"/>
</dbReference>
<protein>
    <submittedName>
        <fullName evidence="1">Type I-F CRISPR-associated endoribonuclease Cas6/Csy4</fullName>
    </submittedName>
</protein>
<dbReference type="Proteomes" id="UP001500795">
    <property type="component" value="Unassembled WGS sequence"/>
</dbReference>
<dbReference type="Gene3D" id="3.30.70.2540">
    <property type="entry name" value="CRISPR-associated endoribonuclease Cas6/Csy4"/>
    <property type="match status" value="1"/>
</dbReference>
<dbReference type="InterPro" id="IPR042564">
    <property type="entry name" value="CRISPR-Cas6/Csy4_sf"/>
</dbReference>
<comment type="caution">
    <text evidence="1">The sequence shown here is derived from an EMBL/GenBank/DDBJ whole genome shotgun (WGS) entry which is preliminary data.</text>
</comment>
<dbReference type="CDD" id="cd09739">
    <property type="entry name" value="Cas6_I-F"/>
    <property type="match status" value="1"/>
</dbReference>